<sequence>MAKFLAKIRLPQHWRSIALFGFALWLSNLVGRFIYQRAVDNESLSLAMVDLTTLVAAGLLVFVAAAGGLSWSIRLEQRDIAGELLPTFLVVVLVSTLINPMLVGGNFPDVTTFFTQVPLLFAQMLLGWLIGHLLGVALGIDKLGQDLKATEEYHLRRANPKQAASV</sequence>
<accession>A0A895XGY0</accession>
<feature type="transmembrane region" description="Helical" evidence="1">
    <location>
        <begin position="84"/>
        <end position="107"/>
    </location>
</feature>
<dbReference type="Proteomes" id="UP000662939">
    <property type="component" value="Chromosome"/>
</dbReference>
<protein>
    <submittedName>
        <fullName evidence="2">Uncharacterized protein</fullName>
    </submittedName>
</protein>
<evidence type="ECO:0000313" key="3">
    <source>
        <dbReference type="Proteomes" id="UP000662939"/>
    </source>
</evidence>
<dbReference type="EMBL" id="CP070496">
    <property type="protein sequence ID" value="QSB04604.1"/>
    <property type="molecule type" value="Genomic_DNA"/>
</dbReference>
<feature type="transmembrane region" description="Helical" evidence="1">
    <location>
        <begin position="119"/>
        <end position="140"/>
    </location>
</feature>
<organism evidence="2 3">
    <name type="scientific">Natronoglycomyces albus</name>
    <dbReference type="NCBI Taxonomy" id="2811108"/>
    <lineage>
        <taxon>Bacteria</taxon>
        <taxon>Bacillati</taxon>
        <taxon>Actinomycetota</taxon>
        <taxon>Actinomycetes</taxon>
        <taxon>Glycomycetales</taxon>
        <taxon>Glycomycetaceae</taxon>
        <taxon>Natronoglycomyces</taxon>
    </lineage>
</organism>
<name>A0A895XGY0_9ACTN</name>
<evidence type="ECO:0000256" key="1">
    <source>
        <dbReference type="SAM" id="Phobius"/>
    </source>
</evidence>
<gene>
    <name evidence="2" type="ORF">JQS30_12595</name>
</gene>
<reference evidence="2" key="1">
    <citation type="submission" date="2021-02" db="EMBL/GenBank/DDBJ databases">
        <title>Natronoglycomyces albus gen. nov., sp. nov, a haloalkaliphilic actinobacterium from a soda solonchak soil.</title>
        <authorList>
            <person name="Sorokin D.Y."/>
            <person name="Khijniak T.V."/>
            <person name="Zakharycheva A.P."/>
            <person name="Boueva O.V."/>
            <person name="Ariskina E.V."/>
            <person name="Hahnke R.L."/>
            <person name="Bunk B."/>
            <person name="Sproer C."/>
            <person name="Schumann P."/>
            <person name="Evtushenko L.I."/>
            <person name="Kublanov I.V."/>
        </authorList>
    </citation>
    <scope>NUCLEOTIDE SEQUENCE</scope>
    <source>
        <strain evidence="2">DSM 106290</strain>
    </source>
</reference>
<dbReference type="AlphaFoldDB" id="A0A895XGY0"/>
<dbReference type="KEGG" id="nav:JQS30_12595"/>
<dbReference type="RefSeq" id="WP_213170601.1">
    <property type="nucleotide sequence ID" value="NZ_CP070496.1"/>
</dbReference>
<keyword evidence="1" id="KW-0472">Membrane</keyword>
<keyword evidence="3" id="KW-1185">Reference proteome</keyword>
<evidence type="ECO:0000313" key="2">
    <source>
        <dbReference type="EMBL" id="QSB04604.1"/>
    </source>
</evidence>
<keyword evidence="1" id="KW-1133">Transmembrane helix</keyword>
<proteinExistence type="predicted"/>
<keyword evidence="1" id="KW-0812">Transmembrane</keyword>
<feature type="transmembrane region" description="Helical" evidence="1">
    <location>
        <begin position="48"/>
        <end position="72"/>
    </location>
</feature>